<accession>U2P7L8</accession>
<proteinExistence type="predicted"/>
<dbReference type="GO" id="GO:0005524">
    <property type="term" value="F:ATP binding"/>
    <property type="evidence" value="ECO:0007669"/>
    <property type="project" value="UniProtKB-KW"/>
</dbReference>
<dbReference type="InterPro" id="IPR027417">
    <property type="entry name" value="P-loop_NTPase"/>
</dbReference>
<keyword evidence="3 5" id="KW-0067">ATP-binding</keyword>
<dbReference type="CDD" id="cd03230">
    <property type="entry name" value="ABC_DR_subfamily_A"/>
    <property type="match status" value="1"/>
</dbReference>
<dbReference type="Proteomes" id="UP000016648">
    <property type="component" value="Unassembled WGS sequence"/>
</dbReference>
<keyword evidence="2" id="KW-0547">Nucleotide-binding</keyword>
<evidence type="ECO:0000313" key="6">
    <source>
        <dbReference type="Proteomes" id="UP000016648"/>
    </source>
</evidence>
<dbReference type="PANTHER" id="PTHR42939">
    <property type="entry name" value="ABC TRANSPORTER ATP-BINDING PROTEIN ALBC-RELATED"/>
    <property type="match status" value="1"/>
</dbReference>
<comment type="caution">
    <text evidence="5">The sequence shown here is derived from an EMBL/GenBank/DDBJ whole genome shotgun (WGS) entry which is preliminary data.</text>
</comment>
<sequence>MIQISHLKKVYGDKTVIDIPELTIRDGQLIGLVGNNGAGKTTLMRLILDLIKADEGQVENDGQPVNESDDWKTFTGSFIDGRFLIDFFTPEEYFAFIGKVYGLNEATIHQRLAGFEQLMHGEILGTKKYLRDFSEGNRQKVGIIGAMLIQPRVLILDEPFNYLDPSSQILISKLIERECRERGTTVILSSHNLNVVSDISTRILLLEKGVVVKDLANDAGSAMTELEAYFDTTQPASEDRQDLSD</sequence>
<protein>
    <submittedName>
        <fullName evidence="5">ABC transporter, ATP-binding protein</fullName>
    </submittedName>
</protein>
<dbReference type="Gene3D" id="3.40.50.300">
    <property type="entry name" value="P-loop containing nucleotide triphosphate hydrolases"/>
    <property type="match status" value="1"/>
</dbReference>
<reference evidence="5 6" key="1">
    <citation type="submission" date="2013-08" db="EMBL/GenBank/DDBJ databases">
        <authorList>
            <person name="Durkin A.S."/>
            <person name="Haft D.R."/>
            <person name="McCorrison J."/>
            <person name="Torralba M."/>
            <person name="Gillis M."/>
            <person name="Haft D.H."/>
            <person name="Methe B."/>
            <person name="Sutton G."/>
            <person name="Nelson K.E."/>
        </authorList>
    </citation>
    <scope>NUCLEOTIDE SEQUENCE [LARGE SCALE GENOMIC DNA]</scope>
    <source>
        <strain evidence="5 6">F0067</strain>
    </source>
</reference>
<evidence type="ECO:0000256" key="1">
    <source>
        <dbReference type="ARBA" id="ARBA00022448"/>
    </source>
</evidence>
<evidence type="ECO:0000256" key="3">
    <source>
        <dbReference type="ARBA" id="ARBA00022840"/>
    </source>
</evidence>
<dbReference type="InterPro" id="IPR051782">
    <property type="entry name" value="ABC_Transporter_VariousFunc"/>
</dbReference>
<dbReference type="PATRIC" id="fig|1115809.3.peg.410"/>
<dbReference type="GO" id="GO:0016887">
    <property type="term" value="F:ATP hydrolysis activity"/>
    <property type="evidence" value="ECO:0007669"/>
    <property type="project" value="InterPro"/>
</dbReference>
<dbReference type="InterPro" id="IPR003439">
    <property type="entry name" value="ABC_transporter-like_ATP-bd"/>
</dbReference>
<dbReference type="RefSeq" id="WP_021588649.1">
    <property type="nucleotide sequence ID" value="NZ_AWEY01000007.1"/>
</dbReference>
<dbReference type="Pfam" id="PF00005">
    <property type="entry name" value="ABC_tran"/>
    <property type="match status" value="1"/>
</dbReference>
<dbReference type="SMART" id="SM00382">
    <property type="entry name" value="AAA"/>
    <property type="match status" value="1"/>
</dbReference>
<dbReference type="EMBL" id="AWEY01000007">
    <property type="protein sequence ID" value="ERK40151.1"/>
    <property type="molecule type" value="Genomic_DNA"/>
</dbReference>
<evidence type="ECO:0000313" key="5">
    <source>
        <dbReference type="EMBL" id="ERK40151.1"/>
    </source>
</evidence>
<dbReference type="AlphaFoldDB" id="U2P7L8"/>
<dbReference type="PANTHER" id="PTHR42939:SF1">
    <property type="entry name" value="ABC TRANSPORTER ATP-BINDING PROTEIN ALBC-RELATED"/>
    <property type="match status" value="1"/>
</dbReference>
<name>U2P7L8_9BACT</name>
<keyword evidence="1" id="KW-0813">Transport</keyword>
<keyword evidence="6" id="KW-1185">Reference proteome</keyword>
<organism evidence="5 6">
    <name type="scientific">Segatella baroniae F0067</name>
    <dbReference type="NCBI Taxonomy" id="1115809"/>
    <lineage>
        <taxon>Bacteria</taxon>
        <taxon>Pseudomonadati</taxon>
        <taxon>Bacteroidota</taxon>
        <taxon>Bacteroidia</taxon>
        <taxon>Bacteroidales</taxon>
        <taxon>Prevotellaceae</taxon>
        <taxon>Segatella</taxon>
    </lineage>
</organism>
<evidence type="ECO:0000256" key="2">
    <source>
        <dbReference type="ARBA" id="ARBA00022741"/>
    </source>
</evidence>
<feature type="domain" description="ABC transporter" evidence="4">
    <location>
        <begin position="2"/>
        <end position="233"/>
    </location>
</feature>
<evidence type="ECO:0000259" key="4">
    <source>
        <dbReference type="PROSITE" id="PS50893"/>
    </source>
</evidence>
<gene>
    <name evidence="5" type="ORF">HMPREF9135_0591</name>
</gene>
<dbReference type="SUPFAM" id="SSF52540">
    <property type="entry name" value="P-loop containing nucleoside triphosphate hydrolases"/>
    <property type="match status" value="1"/>
</dbReference>
<dbReference type="PROSITE" id="PS50893">
    <property type="entry name" value="ABC_TRANSPORTER_2"/>
    <property type="match status" value="1"/>
</dbReference>
<dbReference type="InterPro" id="IPR003593">
    <property type="entry name" value="AAA+_ATPase"/>
</dbReference>